<accession>A0A2U2P9M7</accession>
<evidence type="ECO:0000313" key="3">
    <source>
        <dbReference type="Proteomes" id="UP000245647"/>
    </source>
</evidence>
<comment type="caution">
    <text evidence="2">The sequence shown here is derived from an EMBL/GenBank/DDBJ whole genome shotgun (WGS) entry which is preliminary data.</text>
</comment>
<sequence length="329" mass="36902">MAELIFAAEMKKFMKSKISLKIYSGCFILLCCFSLPVRLFSQTSLGTEAATMLNTIEYYNHTESEWIKIFRIYNHNANMGVWGKGGVSGRVYFVDYQGEGGSYIDFSFPQYISEAQLPVLTLSGNSADDISWYAQKFSDDTGHEYYDVFIKTPAHHLGLTFLFRGADYDHFGSKVDQPSGNIVWSSVSNQKAITFFSGNGNVGLGTLSPAEKLSVNGNIRAKEVKVETANWPDYVFSESYETPDLSAIESYIQANKHLPEIPSADDVSKGGINLGEMNSKLLKKIEELTLYMIEKDKQVNDLSKMLREQSRQISDLKGQLDLLKQLSVK</sequence>
<name>A0A2U2P9M7_9SPHI</name>
<dbReference type="Proteomes" id="UP000245647">
    <property type="component" value="Unassembled WGS sequence"/>
</dbReference>
<dbReference type="AlphaFoldDB" id="A0A2U2P9M7"/>
<keyword evidence="3" id="KW-1185">Reference proteome</keyword>
<protein>
    <submittedName>
        <fullName evidence="2">Uncharacterized protein</fullName>
    </submittedName>
</protein>
<keyword evidence="1" id="KW-0175">Coiled coil</keyword>
<feature type="coiled-coil region" evidence="1">
    <location>
        <begin position="299"/>
        <end position="326"/>
    </location>
</feature>
<proteinExistence type="predicted"/>
<gene>
    <name evidence="2" type="ORF">DDR33_24360</name>
</gene>
<reference evidence="2 3" key="1">
    <citation type="submission" date="2018-04" db="EMBL/GenBank/DDBJ databases">
        <title>Pedobacter chongqingensis sp. nov., isolated from a rottenly hemp rope.</title>
        <authorList>
            <person name="Cai Y."/>
        </authorList>
    </citation>
    <scope>NUCLEOTIDE SEQUENCE [LARGE SCALE GENOMIC DNA]</scope>
    <source>
        <strain evidence="2 3">FJ4-8</strain>
    </source>
</reference>
<evidence type="ECO:0000313" key="2">
    <source>
        <dbReference type="EMBL" id="PWG78045.1"/>
    </source>
</evidence>
<evidence type="ECO:0000256" key="1">
    <source>
        <dbReference type="SAM" id="Coils"/>
    </source>
</evidence>
<organism evidence="2 3">
    <name type="scientific">Pararcticibacter amylolyticus</name>
    <dbReference type="NCBI Taxonomy" id="2173175"/>
    <lineage>
        <taxon>Bacteria</taxon>
        <taxon>Pseudomonadati</taxon>
        <taxon>Bacteroidota</taxon>
        <taxon>Sphingobacteriia</taxon>
        <taxon>Sphingobacteriales</taxon>
        <taxon>Sphingobacteriaceae</taxon>
        <taxon>Pararcticibacter</taxon>
    </lineage>
</organism>
<dbReference type="EMBL" id="QEAS01000038">
    <property type="protein sequence ID" value="PWG78045.1"/>
    <property type="molecule type" value="Genomic_DNA"/>
</dbReference>